<dbReference type="AlphaFoldDB" id="C9ZMY7"/>
<accession>C9ZMY7</accession>
<reference evidence="3" key="1">
    <citation type="journal article" date="2010" name="PLoS Negl. Trop. Dis.">
        <title>The genome sequence of Trypanosoma brucei gambiense, causative agent of chronic human african trypanosomiasis.</title>
        <authorList>
            <person name="Jackson A.P."/>
            <person name="Sanders M."/>
            <person name="Berry A."/>
            <person name="McQuillan J."/>
            <person name="Aslett M.A."/>
            <person name="Quail M.A."/>
            <person name="Chukualim B."/>
            <person name="Capewell P."/>
            <person name="MacLeod A."/>
            <person name="Melville S.E."/>
            <person name="Gibson W."/>
            <person name="Barry J.D."/>
            <person name="Berriman M."/>
            <person name="Hertz-Fowler C."/>
        </authorList>
    </citation>
    <scope>NUCLEOTIDE SEQUENCE [LARGE SCALE GENOMIC DNA]</scope>
    <source>
        <strain evidence="3">MHOM/CI/86/DAL972</strain>
    </source>
</reference>
<name>C9ZMY7_TRYB9</name>
<dbReference type="SUPFAM" id="SSF56281">
    <property type="entry name" value="Metallo-hydrolase/oxidoreductase"/>
    <property type="match status" value="1"/>
</dbReference>
<proteinExistence type="predicted"/>
<dbReference type="InterPro" id="IPR036866">
    <property type="entry name" value="RibonucZ/Hydroxyglut_hydro"/>
</dbReference>
<dbReference type="OrthoDB" id="449487at2759"/>
<dbReference type="Pfam" id="PF00581">
    <property type="entry name" value="Rhodanese"/>
    <property type="match status" value="1"/>
</dbReference>
<dbReference type="GO" id="GO:0050313">
    <property type="term" value="F:sulfur dioxygenase activity"/>
    <property type="evidence" value="ECO:0007669"/>
    <property type="project" value="TreeGrafter"/>
</dbReference>
<dbReference type="Gene3D" id="3.60.15.10">
    <property type="entry name" value="Ribonuclease Z/Hydroxyacylglutathione hydrolase-like"/>
    <property type="match status" value="1"/>
</dbReference>
<dbReference type="InterPro" id="IPR001763">
    <property type="entry name" value="Rhodanese-like_dom"/>
</dbReference>
<dbReference type="GeneID" id="23859774"/>
<dbReference type="InterPro" id="IPR051682">
    <property type="entry name" value="Mito_Persulfide_Diox"/>
</dbReference>
<dbReference type="EMBL" id="FN554967">
    <property type="protein sequence ID" value="CBH10641.1"/>
    <property type="molecule type" value="Genomic_DNA"/>
</dbReference>
<evidence type="ECO:0000313" key="3">
    <source>
        <dbReference type="Proteomes" id="UP000002316"/>
    </source>
</evidence>
<feature type="domain" description="Rhodanese" evidence="1">
    <location>
        <begin position="628"/>
        <end position="766"/>
    </location>
</feature>
<protein>
    <recommendedName>
        <fullName evidence="1">Rhodanese domain-containing protein</fullName>
    </recommendedName>
</protein>
<dbReference type="Gene3D" id="3.40.250.10">
    <property type="entry name" value="Rhodanese-like domain"/>
    <property type="match status" value="2"/>
</dbReference>
<dbReference type="InterPro" id="IPR036873">
    <property type="entry name" value="Rhodanese-like_dom_sf"/>
</dbReference>
<evidence type="ECO:0000313" key="2">
    <source>
        <dbReference type="EMBL" id="CBH10641.1"/>
    </source>
</evidence>
<dbReference type="GO" id="GO:0070813">
    <property type="term" value="P:hydrogen sulfide metabolic process"/>
    <property type="evidence" value="ECO:0007669"/>
    <property type="project" value="TreeGrafter"/>
</dbReference>
<dbReference type="KEGG" id="tbg:TbgDal_IV3420"/>
<dbReference type="PANTHER" id="PTHR43084">
    <property type="entry name" value="PERSULFIDE DIOXYGENASE ETHE1"/>
    <property type="match status" value="1"/>
</dbReference>
<dbReference type="Proteomes" id="UP000002316">
    <property type="component" value="Chromosome 4"/>
</dbReference>
<dbReference type="RefSeq" id="XP_011772929.1">
    <property type="nucleotide sequence ID" value="XM_011774627.1"/>
</dbReference>
<dbReference type="PROSITE" id="PS50206">
    <property type="entry name" value="RHODANESE_3"/>
    <property type="match status" value="2"/>
</dbReference>
<evidence type="ECO:0000259" key="1">
    <source>
        <dbReference type="PROSITE" id="PS50206"/>
    </source>
</evidence>
<dbReference type="CDD" id="cd00158">
    <property type="entry name" value="RHOD"/>
    <property type="match status" value="2"/>
</dbReference>
<gene>
    <name evidence="2" type="ORF">TbgDal_IV3420</name>
</gene>
<sequence length="776" mass="85506">MVSEAGRGNGSRFKPVLLEVAGALVDNRCADVTRRLREYRNRYAPILRLVTTLIAPVMEESQLFGDDDSCVESAAVADDGRLKEGVTEMAGATAVVGGDGALRGRNGGVKRGRGEPLITAPRSAVVAEKRIIVVHRLHDKEVPDAVEKLERFMSYHFLPLALLHNCQPNISPDDVPFVLRHYVHEATRTASFLVADLSKRAAAIIDPQVDVSCYEEDLAFLQVQLVGIVLTHCFVDIAMGHAALLEHHPTAKLLSGTPFVSTGYGCSDGLSLHLSSRLHLRCISVPSFSPECLVVELHLDAQLLALFTGTVMGTDAVPRYEFFGDFPLPLEPQGDLQHTSAMPAPEVARRFLRERVWDAYFFPDPAAGHVQPWDHVVVFPSHGGYSNVTHQLDLYWAVHIGDMKRMKHSRTVMDKILDPEKYAQHMLDRPRLPKPLLVSHVREWNLLSVPSAFGGSGEGLLRRRLLPPPACALTSPCPGPVVVDIRSAADHVTMHLKGSVNVPMTFPAAAYGVKKAELWLQCMLKPLQPVVVVCANERQCHLARQRLELISPGASVETFTLQELCPPCGVHAVDGQEKEVFNRVDVTTSLPKAVDSRHLPRHLTWVFDSTASAQSRLDCYQKLQLIEPAEDTLVLDCRTPYEFRNGSHTRSVFLSLGDLCHITALDLVAQQLTPEADVHCGGWPSPELGRIILDRMYEAALASGLKCRPGCRGIRKIVVYCATGYRSLIAASLMRRAFEAASLDIVVYDVAGGALQVMQQRPDLWTVKDRSIICIS</sequence>
<organism evidence="2 3">
    <name type="scientific">Trypanosoma brucei gambiense (strain MHOM/CI/86/DAL972)</name>
    <dbReference type="NCBI Taxonomy" id="679716"/>
    <lineage>
        <taxon>Eukaryota</taxon>
        <taxon>Discoba</taxon>
        <taxon>Euglenozoa</taxon>
        <taxon>Kinetoplastea</taxon>
        <taxon>Metakinetoplastina</taxon>
        <taxon>Trypanosomatida</taxon>
        <taxon>Trypanosomatidae</taxon>
        <taxon>Trypanosoma</taxon>
    </lineage>
</organism>
<dbReference type="SUPFAM" id="SSF52821">
    <property type="entry name" value="Rhodanese/Cell cycle control phosphatase"/>
    <property type="match status" value="2"/>
</dbReference>
<dbReference type="GO" id="GO:0006749">
    <property type="term" value="P:glutathione metabolic process"/>
    <property type="evidence" value="ECO:0007669"/>
    <property type="project" value="TreeGrafter"/>
</dbReference>
<feature type="domain" description="Rhodanese" evidence="1">
    <location>
        <begin position="476"/>
        <end position="504"/>
    </location>
</feature>
<dbReference type="VEuPathDB" id="TriTrypDB:Tbg972.4.3420"/>
<dbReference type="PANTHER" id="PTHR43084:SF1">
    <property type="entry name" value="PERSULFIDE DIOXYGENASE ETHE1, MITOCHONDRIAL"/>
    <property type="match status" value="1"/>
</dbReference>